<comment type="caution">
    <text evidence="4">The sequence shown here is derived from an EMBL/GenBank/DDBJ whole genome shotgun (WGS) entry which is preliminary data.</text>
</comment>
<dbReference type="SUPFAM" id="SSF51045">
    <property type="entry name" value="WW domain"/>
    <property type="match status" value="1"/>
</dbReference>
<sequence>MRCWERLRFKLSRFAANSSIDSYKSSFASLSLLHTSCFGLLFILDSFLFPTPSLHIRPLIITDDDMNDEQALPPGWIKNWDANHNAWYYVNTHQNPPLTTWNDPRSTNPDPAAQLETGDRGLMSKLGGFAAGKLSNNNPNTSMSTMAHNQYGGNSNTSYPQQQPPYGTHPHTHGQHPGGGQANSYYNQAPPPNNYQAGPTQQSGSSASGGLAGLMSKIPAGLTGGGSGSSKPGGAAGLISKLPGLLSGGGGGSSGGGGGSGSKPNPLLAAGGGAAAAALAGKLLGGHKSSNGHHGNHHGEHHSGLMSFLPGHHGHHGHHHDHHGHHGHHHDHHGNHGHHHGHHHDHHHDHHGHHHDHHGHHHNHHNSSSW</sequence>
<evidence type="ECO:0000313" key="4">
    <source>
        <dbReference type="EMBL" id="MBW0540219.1"/>
    </source>
</evidence>
<keyword evidence="2" id="KW-1133">Transmembrane helix</keyword>
<dbReference type="AlphaFoldDB" id="A0A9Q3IIQ1"/>
<gene>
    <name evidence="4" type="ORF">O181_079934</name>
</gene>
<evidence type="ECO:0000313" key="5">
    <source>
        <dbReference type="Proteomes" id="UP000765509"/>
    </source>
</evidence>
<feature type="domain" description="WW" evidence="3">
    <location>
        <begin position="71"/>
        <end position="106"/>
    </location>
</feature>
<accession>A0A9Q3IIQ1</accession>
<feature type="transmembrane region" description="Helical" evidence="2">
    <location>
        <begin position="27"/>
        <end position="49"/>
    </location>
</feature>
<evidence type="ECO:0000256" key="2">
    <source>
        <dbReference type="SAM" id="Phobius"/>
    </source>
</evidence>
<dbReference type="OrthoDB" id="2507428at2759"/>
<name>A0A9Q3IIQ1_9BASI</name>
<dbReference type="SMART" id="SM00456">
    <property type="entry name" value="WW"/>
    <property type="match status" value="1"/>
</dbReference>
<organism evidence="4 5">
    <name type="scientific">Austropuccinia psidii MF-1</name>
    <dbReference type="NCBI Taxonomy" id="1389203"/>
    <lineage>
        <taxon>Eukaryota</taxon>
        <taxon>Fungi</taxon>
        <taxon>Dikarya</taxon>
        <taxon>Basidiomycota</taxon>
        <taxon>Pucciniomycotina</taxon>
        <taxon>Pucciniomycetes</taxon>
        <taxon>Pucciniales</taxon>
        <taxon>Sphaerophragmiaceae</taxon>
        <taxon>Austropuccinia</taxon>
    </lineage>
</organism>
<feature type="region of interest" description="Disordered" evidence="1">
    <location>
        <begin position="285"/>
        <end position="370"/>
    </location>
</feature>
<feature type="compositionally biased region" description="Low complexity" evidence="1">
    <location>
        <begin position="159"/>
        <end position="169"/>
    </location>
</feature>
<feature type="compositionally biased region" description="Low complexity" evidence="1">
    <location>
        <begin position="135"/>
        <end position="146"/>
    </location>
</feature>
<feature type="region of interest" description="Disordered" evidence="1">
    <location>
        <begin position="132"/>
        <end position="212"/>
    </location>
</feature>
<proteinExistence type="predicted"/>
<reference evidence="4" key="1">
    <citation type="submission" date="2021-03" db="EMBL/GenBank/DDBJ databases">
        <title>Draft genome sequence of rust myrtle Austropuccinia psidii MF-1, a brazilian biotype.</title>
        <authorList>
            <person name="Quecine M.C."/>
            <person name="Pachon D.M.R."/>
            <person name="Bonatelli M.L."/>
            <person name="Correr F.H."/>
            <person name="Franceschini L.M."/>
            <person name="Leite T.F."/>
            <person name="Margarido G.R.A."/>
            <person name="Almeida C.A."/>
            <person name="Ferrarezi J.A."/>
            <person name="Labate C.A."/>
        </authorList>
    </citation>
    <scope>NUCLEOTIDE SEQUENCE</scope>
    <source>
        <strain evidence="4">MF-1</strain>
    </source>
</reference>
<dbReference type="Gene3D" id="2.20.70.10">
    <property type="match status" value="1"/>
</dbReference>
<dbReference type="InterPro" id="IPR036020">
    <property type="entry name" value="WW_dom_sf"/>
</dbReference>
<keyword evidence="2" id="KW-0472">Membrane</keyword>
<dbReference type="Proteomes" id="UP000765509">
    <property type="component" value="Unassembled WGS sequence"/>
</dbReference>
<dbReference type="InterPro" id="IPR001202">
    <property type="entry name" value="WW_dom"/>
</dbReference>
<dbReference type="EMBL" id="AVOT02044859">
    <property type="protein sequence ID" value="MBW0540219.1"/>
    <property type="molecule type" value="Genomic_DNA"/>
</dbReference>
<feature type="compositionally biased region" description="Basic residues" evidence="1">
    <location>
        <begin position="312"/>
        <end position="370"/>
    </location>
</feature>
<protein>
    <recommendedName>
        <fullName evidence="3">WW domain-containing protein</fullName>
    </recommendedName>
</protein>
<evidence type="ECO:0000256" key="1">
    <source>
        <dbReference type="SAM" id="MobiDB-lite"/>
    </source>
</evidence>
<feature type="compositionally biased region" description="Polar residues" evidence="1">
    <location>
        <begin position="147"/>
        <end position="158"/>
    </location>
</feature>
<keyword evidence="2" id="KW-0812">Transmembrane</keyword>
<evidence type="ECO:0000259" key="3">
    <source>
        <dbReference type="SMART" id="SM00456"/>
    </source>
</evidence>
<keyword evidence="5" id="KW-1185">Reference proteome</keyword>